<dbReference type="Gene3D" id="1.10.260.40">
    <property type="entry name" value="lambda repressor-like DNA-binding domains"/>
    <property type="match status" value="1"/>
</dbReference>
<evidence type="ECO:0000256" key="1">
    <source>
        <dbReference type="SAM" id="MobiDB-lite"/>
    </source>
</evidence>
<dbReference type="PANTHER" id="PTHR35010">
    <property type="entry name" value="BLL4672 PROTEIN-RELATED"/>
    <property type="match status" value="1"/>
</dbReference>
<evidence type="ECO:0000313" key="4">
    <source>
        <dbReference type="Proteomes" id="UP001486888"/>
    </source>
</evidence>
<dbReference type="CDD" id="cd00093">
    <property type="entry name" value="HTH_XRE"/>
    <property type="match status" value="1"/>
</dbReference>
<dbReference type="RefSeq" id="WP_345474222.1">
    <property type="nucleotide sequence ID" value="NZ_CP125942.1"/>
</dbReference>
<protein>
    <submittedName>
        <fullName evidence="3">Helix-turn-helix transcriptional regulator</fullName>
    </submittedName>
</protein>
<reference evidence="3 4" key="1">
    <citation type="submission" date="2023-05" db="EMBL/GenBank/DDBJ databases">
        <title>Glutamicibacter sp. B1, complete genome.</title>
        <authorList>
            <person name="Long Y.H."/>
            <person name="Fang T."/>
            <person name="Li X.Y."/>
        </authorList>
    </citation>
    <scope>NUCLEOTIDE SEQUENCE [LARGE SCALE GENOMIC DNA]</scope>
    <source>
        <strain evidence="3 4">B1</strain>
    </source>
</reference>
<gene>
    <name evidence="3" type="ORF">QMQ05_07240</name>
</gene>
<organism evidence="3 4">
    <name type="scientific">Glutamicibacter ectropisis</name>
    <dbReference type="NCBI Taxonomy" id="3046593"/>
    <lineage>
        <taxon>Bacteria</taxon>
        <taxon>Bacillati</taxon>
        <taxon>Actinomycetota</taxon>
        <taxon>Actinomycetes</taxon>
        <taxon>Micrococcales</taxon>
        <taxon>Micrococcaceae</taxon>
        <taxon>Glutamicibacter</taxon>
    </lineage>
</organism>
<evidence type="ECO:0000313" key="3">
    <source>
        <dbReference type="EMBL" id="XAO47304.1"/>
    </source>
</evidence>
<dbReference type="GO" id="GO:0003677">
    <property type="term" value="F:DNA binding"/>
    <property type="evidence" value="ECO:0007669"/>
    <property type="project" value="InterPro"/>
</dbReference>
<sequence>MDTTEQVRNFLKSRRDRLQPEDVGLGGGPRRRVPGLRREEVAMLAGMSVEYYVKLERGNLRGVSEGVLTALASALRLSEVEHRHLMDLARTANSGKRASGFSPTRRVRPALQQLLDAMSAPAWVRNGRSDFLAANTLGKALYAPMFTSSLQPPNTARFFFLDPRSRDFYPQWDLIGQQMVASLRAEAGRNPFDRPLTDLIGELSTRSDEFRRWWGEHEVFTHEAATKRIHHPQVGDLVLNYEPMELTSDTGLTMIVYSAEPDSPSADALSLLASLHAHPAEPENEESVQGSVDRY</sequence>
<dbReference type="SMART" id="SM00530">
    <property type="entry name" value="HTH_XRE"/>
    <property type="match status" value="1"/>
</dbReference>
<dbReference type="InterPro" id="IPR010982">
    <property type="entry name" value="Lambda_DNA-bd_dom_sf"/>
</dbReference>
<accession>A0AAU6WHP8</accession>
<dbReference type="KEGG" id="gey:QMQ05_07240"/>
<dbReference type="Gene3D" id="3.30.450.180">
    <property type="match status" value="1"/>
</dbReference>
<feature type="region of interest" description="Disordered" evidence="1">
    <location>
        <begin position="274"/>
        <end position="295"/>
    </location>
</feature>
<dbReference type="EMBL" id="CP125942">
    <property type="protein sequence ID" value="XAO47304.1"/>
    <property type="molecule type" value="Genomic_DNA"/>
</dbReference>
<keyword evidence="4" id="KW-1185">Reference proteome</keyword>
<dbReference type="PANTHER" id="PTHR35010:SF2">
    <property type="entry name" value="BLL4672 PROTEIN"/>
    <property type="match status" value="1"/>
</dbReference>
<dbReference type="InterPro" id="IPR041413">
    <property type="entry name" value="MLTR_LBD"/>
</dbReference>
<dbReference type="Pfam" id="PF17765">
    <property type="entry name" value="MLTR_LBD"/>
    <property type="match status" value="1"/>
</dbReference>
<dbReference type="Pfam" id="PF13560">
    <property type="entry name" value="HTH_31"/>
    <property type="match status" value="1"/>
</dbReference>
<dbReference type="SUPFAM" id="SSF47413">
    <property type="entry name" value="lambda repressor-like DNA-binding domains"/>
    <property type="match status" value="1"/>
</dbReference>
<dbReference type="Proteomes" id="UP001486888">
    <property type="component" value="Chromosome"/>
</dbReference>
<proteinExistence type="predicted"/>
<evidence type="ECO:0000259" key="2">
    <source>
        <dbReference type="PROSITE" id="PS50943"/>
    </source>
</evidence>
<dbReference type="PROSITE" id="PS50943">
    <property type="entry name" value="HTH_CROC1"/>
    <property type="match status" value="1"/>
</dbReference>
<dbReference type="AlphaFoldDB" id="A0AAU6WHP8"/>
<dbReference type="InterPro" id="IPR001387">
    <property type="entry name" value="Cro/C1-type_HTH"/>
</dbReference>
<feature type="domain" description="HTH cro/C1-type" evidence="2">
    <location>
        <begin position="35"/>
        <end position="82"/>
    </location>
</feature>
<name>A0AAU6WHP8_9MICC</name>